<accession>A0A0V1EKQ1</accession>
<dbReference type="Proteomes" id="UP000054632">
    <property type="component" value="Unassembled WGS sequence"/>
</dbReference>
<comment type="caution">
    <text evidence="1">The sequence shown here is derived from an EMBL/GenBank/DDBJ whole genome shotgun (WGS) entry which is preliminary data.</text>
</comment>
<organism evidence="1 2">
    <name type="scientific">Trichinella pseudospiralis</name>
    <name type="common">Parasitic roundworm</name>
    <dbReference type="NCBI Taxonomy" id="6337"/>
    <lineage>
        <taxon>Eukaryota</taxon>
        <taxon>Metazoa</taxon>
        <taxon>Ecdysozoa</taxon>
        <taxon>Nematoda</taxon>
        <taxon>Enoplea</taxon>
        <taxon>Dorylaimia</taxon>
        <taxon>Trichinellida</taxon>
        <taxon>Trichinellidae</taxon>
        <taxon>Trichinella</taxon>
    </lineage>
</organism>
<name>A0A0V1EKQ1_TRIPS</name>
<proteinExistence type="predicted"/>
<gene>
    <name evidence="1" type="ORF">T4A_11995</name>
</gene>
<evidence type="ECO:0000313" key="1">
    <source>
        <dbReference type="EMBL" id="KRY74034.1"/>
    </source>
</evidence>
<dbReference type="EMBL" id="JYDR01000029">
    <property type="protein sequence ID" value="KRY74034.1"/>
    <property type="molecule type" value="Genomic_DNA"/>
</dbReference>
<evidence type="ECO:0000313" key="2">
    <source>
        <dbReference type="Proteomes" id="UP000054632"/>
    </source>
</evidence>
<reference evidence="1 2" key="1">
    <citation type="submission" date="2015-01" db="EMBL/GenBank/DDBJ databases">
        <title>Evolution of Trichinella species and genotypes.</title>
        <authorList>
            <person name="Korhonen P.K."/>
            <person name="Edoardo P."/>
            <person name="Giuseppe L.R."/>
            <person name="Gasser R.B."/>
        </authorList>
    </citation>
    <scope>NUCLEOTIDE SEQUENCE [LARGE SCALE GENOMIC DNA]</scope>
    <source>
        <strain evidence="1">ISS13</strain>
    </source>
</reference>
<dbReference type="AlphaFoldDB" id="A0A0V1EKQ1"/>
<sequence>MNNWTALVLDAFLNSNFTASSCLDISHSERKGRASTAATAYSIDTLRTILQHTFSLSTRHHHHHHYLNCNHHDFSNMQQQQQQ</sequence>
<protein>
    <submittedName>
        <fullName evidence="1">Uncharacterized protein</fullName>
    </submittedName>
</protein>